<feature type="compositionally biased region" description="Low complexity" evidence="1">
    <location>
        <begin position="196"/>
        <end position="208"/>
    </location>
</feature>
<comment type="caution">
    <text evidence="3">The sequence shown here is derived from an EMBL/GenBank/DDBJ whole genome shotgun (WGS) entry which is preliminary data.</text>
</comment>
<gene>
    <name evidence="3" type="primary">tssA</name>
    <name evidence="3" type="ORF">PY650_25155</name>
</gene>
<evidence type="ECO:0000313" key="3">
    <source>
        <dbReference type="EMBL" id="MDL2408869.1"/>
    </source>
</evidence>
<feature type="compositionally biased region" description="Pro residues" evidence="1">
    <location>
        <begin position="226"/>
        <end position="238"/>
    </location>
</feature>
<feature type="region of interest" description="Disordered" evidence="1">
    <location>
        <begin position="192"/>
        <end position="241"/>
    </location>
</feature>
<dbReference type="PANTHER" id="PTHR37024">
    <property type="entry name" value="TYPE VI SECRETION SYSTEM DUF2094 AND IMPA-RELATED DOMAIN PROTEIN"/>
    <property type="match status" value="1"/>
</dbReference>
<dbReference type="InterPro" id="IPR017739">
    <property type="entry name" value="T6SS-assoc_VCA0119"/>
</dbReference>
<evidence type="ECO:0000256" key="1">
    <source>
        <dbReference type="SAM" id="MobiDB-lite"/>
    </source>
</evidence>
<dbReference type="Pfam" id="PF06812">
    <property type="entry name" value="ImpA_N"/>
    <property type="match status" value="1"/>
</dbReference>
<keyword evidence="4" id="KW-1185">Reference proteome</keyword>
<proteinExistence type="predicted"/>
<reference evidence="3" key="1">
    <citation type="submission" date="2023-06" db="EMBL/GenBank/DDBJ databases">
        <title>Phylogenetic Diversity of Rhizobium strains.</title>
        <authorList>
            <person name="Moura F.T."/>
            <person name="Helene L.C.F."/>
            <person name="Hungria M."/>
        </authorList>
    </citation>
    <scope>NUCLEOTIDE SEQUENCE</scope>
    <source>
        <strain evidence="3">CCGE524</strain>
    </source>
</reference>
<dbReference type="Proteomes" id="UP001172630">
    <property type="component" value="Unassembled WGS sequence"/>
</dbReference>
<dbReference type="Pfam" id="PF16989">
    <property type="entry name" value="T6SS_VasJ"/>
    <property type="match status" value="1"/>
</dbReference>
<accession>A0ABT7KJQ6</accession>
<evidence type="ECO:0000313" key="4">
    <source>
        <dbReference type="Proteomes" id="UP001172630"/>
    </source>
</evidence>
<dbReference type="PANTHER" id="PTHR37024:SF3">
    <property type="entry name" value="TYPE VI SECRETION SYSTEM PROTEIN TSSA"/>
    <property type="match status" value="1"/>
</dbReference>
<sequence length="555" mass="59601">MAAIDLDAVLTDPRASIGGLAIDGTPAGRDLRDEAEFDALDNEFRKMETGGPLAVDWKRYNSTTIDILKSRSKDIVLASRLIFGLQREESYKGLAVGVAILQGMVEAYWDGLFPPPDRERARAGALDWMAERLAPLVEATPPSGDAKLFALVAHDRLVMVDEFLSERMRKYPVAIGPLIRALRPHAREGRAELKAKAQAAQAEAAAQANPEPEEVTAASVAEVPQPVDPTPPPQPQPAASPSATIEIAEATVDMGAEKTLRALFAGAMRAASALRPSAPSDPRIYLATRFAAWGDILKAPPDKAGRTQLPPPQRPRLAELAVLKAEGNDQGLLLSAESVFASSPFCLDAQLLVANAMQALGNEYDAARVTVIGELYAFLKRIPELAQLSFSDGSPFADGQTLNWITSEVLADGSGQAAGSECGKAKAAAGELAQQGQVLAALKLLSDYSERCSGGRERFCAKLEIGEFCLRYELLQPLFALIPILERMAEDQALATWEPPLASALAALSWRGYSHHSAIHHMEEREIVLRKARIGATLSALDIVQAVRLTSPEIA</sequence>
<dbReference type="EMBL" id="JARFYN010000040">
    <property type="protein sequence ID" value="MDL2408869.1"/>
    <property type="molecule type" value="Genomic_DNA"/>
</dbReference>
<organism evidence="3 4">
    <name type="scientific">Rhizobium calliandrae</name>
    <dbReference type="NCBI Taxonomy" id="1312182"/>
    <lineage>
        <taxon>Bacteria</taxon>
        <taxon>Pseudomonadati</taxon>
        <taxon>Pseudomonadota</taxon>
        <taxon>Alphaproteobacteria</taxon>
        <taxon>Hyphomicrobiales</taxon>
        <taxon>Rhizobiaceae</taxon>
        <taxon>Rhizobium/Agrobacterium group</taxon>
        <taxon>Rhizobium</taxon>
    </lineage>
</organism>
<dbReference type="RefSeq" id="WP_285882316.1">
    <property type="nucleotide sequence ID" value="NZ_JARFYN010000040.1"/>
</dbReference>
<feature type="domain" description="ImpA N-terminal" evidence="2">
    <location>
        <begin position="24"/>
        <end position="130"/>
    </location>
</feature>
<dbReference type="NCBIfam" id="TIGR03362">
    <property type="entry name" value="VI_chp_7"/>
    <property type="match status" value="1"/>
</dbReference>
<name>A0ABT7KJQ6_9HYPH</name>
<evidence type="ECO:0000259" key="2">
    <source>
        <dbReference type="Pfam" id="PF06812"/>
    </source>
</evidence>
<protein>
    <submittedName>
        <fullName evidence="3">Type VI secretion system protein TssA</fullName>
    </submittedName>
</protein>
<dbReference type="InterPro" id="IPR010657">
    <property type="entry name" value="ImpA_N"/>
</dbReference>